<keyword evidence="3" id="KW-1185">Reference proteome</keyword>
<organism evidence="2 3">
    <name type="scientific">Lentibacillus populi</name>
    <dbReference type="NCBI Taxonomy" id="1827502"/>
    <lineage>
        <taxon>Bacteria</taxon>
        <taxon>Bacillati</taxon>
        <taxon>Bacillota</taxon>
        <taxon>Bacilli</taxon>
        <taxon>Bacillales</taxon>
        <taxon>Bacillaceae</taxon>
        <taxon>Lentibacillus</taxon>
    </lineage>
</organism>
<feature type="domain" description="HTH-like" evidence="1">
    <location>
        <begin position="37"/>
        <end position="75"/>
    </location>
</feature>
<gene>
    <name evidence="2" type="ORF">GCM10011409_16020</name>
</gene>
<evidence type="ECO:0000259" key="1">
    <source>
        <dbReference type="Pfam" id="PF13276"/>
    </source>
</evidence>
<accession>A0A9W5X5C6</accession>
<sequence length="78" mass="9338">MVEWKDSELPIQQAELLGINRTSLYYKPVQPSPEEVAIKYRIDEIYTKFPFYGSRRIAEKLKDEGVNINRKRVQRHTR</sequence>
<dbReference type="EMBL" id="BMJD01000009">
    <property type="protein sequence ID" value="GGB39263.1"/>
    <property type="molecule type" value="Genomic_DNA"/>
</dbReference>
<evidence type="ECO:0000313" key="2">
    <source>
        <dbReference type="EMBL" id="GGB39263.1"/>
    </source>
</evidence>
<reference evidence="2" key="2">
    <citation type="submission" date="2020-09" db="EMBL/GenBank/DDBJ databases">
        <authorList>
            <person name="Sun Q."/>
            <person name="Zhou Y."/>
        </authorList>
    </citation>
    <scope>NUCLEOTIDE SEQUENCE</scope>
    <source>
        <strain evidence="2">CGMCC 1.15454</strain>
    </source>
</reference>
<evidence type="ECO:0000313" key="3">
    <source>
        <dbReference type="Proteomes" id="UP000621492"/>
    </source>
</evidence>
<dbReference type="InterPro" id="IPR025948">
    <property type="entry name" value="HTH-like_dom"/>
</dbReference>
<reference evidence="2" key="1">
    <citation type="journal article" date="2014" name="Int. J. Syst. Evol. Microbiol.">
        <title>Complete genome sequence of Corynebacterium casei LMG S-19264T (=DSM 44701T), isolated from a smear-ripened cheese.</title>
        <authorList>
            <consortium name="US DOE Joint Genome Institute (JGI-PGF)"/>
            <person name="Walter F."/>
            <person name="Albersmeier A."/>
            <person name="Kalinowski J."/>
            <person name="Ruckert C."/>
        </authorList>
    </citation>
    <scope>NUCLEOTIDE SEQUENCE</scope>
    <source>
        <strain evidence="2">CGMCC 1.15454</strain>
    </source>
</reference>
<proteinExistence type="predicted"/>
<dbReference type="RefSeq" id="WP_371871285.1">
    <property type="nucleotide sequence ID" value="NZ_BMJD01000009.1"/>
</dbReference>
<name>A0A9W5X5C6_9BACI</name>
<comment type="caution">
    <text evidence="2">The sequence shown here is derived from an EMBL/GenBank/DDBJ whole genome shotgun (WGS) entry which is preliminary data.</text>
</comment>
<dbReference type="Proteomes" id="UP000621492">
    <property type="component" value="Unassembled WGS sequence"/>
</dbReference>
<protein>
    <recommendedName>
        <fullName evidence="1">HTH-like domain-containing protein</fullName>
    </recommendedName>
</protein>
<dbReference type="Pfam" id="PF13276">
    <property type="entry name" value="HTH_21"/>
    <property type="match status" value="1"/>
</dbReference>
<dbReference type="AlphaFoldDB" id="A0A9W5X5C6"/>